<dbReference type="EMBL" id="JARBHB010000002">
    <property type="protein sequence ID" value="KAJ8891704.1"/>
    <property type="molecule type" value="Genomic_DNA"/>
</dbReference>
<name>A0ABQ9I4Y7_9NEOP</name>
<evidence type="ECO:0000313" key="2">
    <source>
        <dbReference type="Proteomes" id="UP001159363"/>
    </source>
</evidence>
<dbReference type="Proteomes" id="UP001159363">
    <property type="component" value="Chromosome 2"/>
</dbReference>
<organism evidence="1 2">
    <name type="scientific">Dryococelus australis</name>
    <dbReference type="NCBI Taxonomy" id="614101"/>
    <lineage>
        <taxon>Eukaryota</taxon>
        <taxon>Metazoa</taxon>
        <taxon>Ecdysozoa</taxon>
        <taxon>Arthropoda</taxon>
        <taxon>Hexapoda</taxon>
        <taxon>Insecta</taxon>
        <taxon>Pterygota</taxon>
        <taxon>Neoptera</taxon>
        <taxon>Polyneoptera</taxon>
        <taxon>Phasmatodea</taxon>
        <taxon>Verophasmatodea</taxon>
        <taxon>Anareolatae</taxon>
        <taxon>Phasmatidae</taxon>
        <taxon>Eurycanthinae</taxon>
        <taxon>Dryococelus</taxon>
    </lineage>
</organism>
<keyword evidence="2" id="KW-1185">Reference proteome</keyword>
<comment type="caution">
    <text evidence="1">The sequence shown here is derived from an EMBL/GenBank/DDBJ whole genome shotgun (WGS) entry which is preliminary data.</text>
</comment>
<sequence length="179" mass="20488">MNKVVACLLMIYNLRFAYIRHVFMTPAHYFLLCGRDFGHIEKKIMHCEVYTKRQYMFFVKNSGQKNVFSVIVLTRIIVLDLSALQICITKKGLLGAKFQEGKILKFSGQYIHGFEIHSFYDTRAAVSVQLQKGKISSYDARKLDSFKVELQPEYVGSLMLTQEKAPDVNDIALCSSAVE</sequence>
<accession>A0ABQ9I4Y7</accession>
<protein>
    <submittedName>
        <fullName evidence="1">Uncharacterized protein</fullName>
    </submittedName>
</protein>
<reference evidence="1 2" key="1">
    <citation type="submission" date="2023-02" db="EMBL/GenBank/DDBJ databases">
        <title>LHISI_Scaffold_Assembly.</title>
        <authorList>
            <person name="Stuart O.P."/>
            <person name="Cleave R."/>
            <person name="Magrath M.J.L."/>
            <person name="Mikheyev A.S."/>
        </authorList>
    </citation>
    <scope>NUCLEOTIDE SEQUENCE [LARGE SCALE GENOMIC DNA]</scope>
    <source>
        <strain evidence="1">Daus_M_001</strain>
        <tissue evidence="1">Leg muscle</tissue>
    </source>
</reference>
<evidence type="ECO:0000313" key="1">
    <source>
        <dbReference type="EMBL" id="KAJ8891704.1"/>
    </source>
</evidence>
<gene>
    <name evidence="1" type="ORF">PR048_004233</name>
</gene>
<proteinExistence type="predicted"/>